<keyword evidence="4" id="KW-1185">Reference proteome</keyword>
<sequence length="610" mass="67080">MRLDVSGDEKTKLPTFSSEANLHIQCGVCGHLDPPRLQVQRARNVTLRTSTAFLAGILVALAAVWQYGRLDASCLTTKGVNALYAHVIPGTPEWHDYPPSPTNAFPDMFPTDVGYPGPTHAGAEPGVAATAPAYPMHSGSAHLVAPPTFAKGKGKSKPRESKFDLFRSLGSLSPWYSVEQGTFGIDSSPEAPDTCRITGVHLLHRHGARYPADVTSASGPPGFASRLRAHAGRFTASGPLDFLNDWTYKLGQEGLTPFGRAQLFDLGVSMRMRYGFLLKNFTESNTLPVFRTESQNRMLASAQNFALGFFGYPFEDQYNQVITIESRGFNNTLAPYRTCANNDDLNKGWRGGGPQQEWMAIYLHKAVRRLQKHMNGMELTLADVFAMQETCAFETVALGFSKFCELFTEKEWEGFDYAYDIGFWYGVSFGSPLARAQGIGYVQELVSRLTETPIETHNSSTNATLHNDITFPLGHSLYVDATHEVVVMNVLAALNLSSFAVTGPLPTDHIPENRSFRTAEVAPFATNIQFQLLSCDSAPGPQIRVIVNDGVVPLHVLRGCPENAHGMCSVDAFVDAQRESIRNTDWAFACDGNWEVPEGWNTTVGYPDWM</sequence>
<keyword evidence="2" id="KW-0472">Membrane</keyword>
<evidence type="ECO:0008006" key="5">
    <source>
        <dbReference type="Google" id="ProtNLM"/>
    </source>
</evidence>
<evidence type="ECO:0000313" key="4">
    <source>
        <dbReference type="Proteomes" id="UP000053647"/>
    </source>
</evidence>
<dbReference type="PROSITE" id="PS00616">
    <property type="entry name" value="HIS_ACID_PHOSPHAT_1"/>
    <property type="match status" value="1"/>
</dbReference>
<accession>A0A0C9SXV1</accession>
<keyword evidence="2" id="KW-1133">Transmembrane helix</keyword>
<dbReference type="OrthoDB" id="6509975at2759"/>
<dbReference type="InterPro" id="IPR000560">
    <property type="entry name" value="His_Pase_clade-2"/>
</dbReference>
<proteinExistence type="predicted"/>
<dbReference type="GO" id="GO:0003993">
    <property type="term" value="F:acid phosphatase activity"/>
    <property type="evidence" value="ECO:0007669"/>
    <property type="project" value="TreeGrafter"/>
</dbReference>
<evidence type="ECO:0000256" key="1">
    <source>
        <dbReference type="ARBA" id="ARBA00022801"/>
    </source>
</evidence>
<dbReference type="CDD" id="cd07061">
    <property type="entry name" value="HP_HAP_like"/>
    <property type="match status" value="1"/>
</dbReference>
<dbReference type="InterPro" id="IPR029033">
    <property type="entry name" value="His_PPase_superfam"/>
</dbReference>
<reference evidence="3 4" key="1">
    <citation type="submission" date="2014-06" db="EMBL/GenBank/DDBJ databases">
        <authorList>
            <consortium name="DOE Joint Genome Institute"/>
            <person name="Kuo A."/>
            <person name="Kohler A."/>
            <person name="Nagy L.G."/>
            <person name="Floudas D."/>
            <person name="Copeland A."/>
            <person name="Barry K.W."/>
            <person name="Cichocki N."/>
            <person name="Veneault-Fourrey C."/>
            <person name="LaButti K."/>
            <person name="Lindquist E.A."/>
            <person name="Lipzen A."/>
            <person name="Lundell T."/>
            <person name="Morin E."/>
            <person name="Murat C."/>
            <person name="Sun H."/>
            <person name="Tunlid A."/>
            <person name="Henrissat B."/>
            <person name="Grigoriev I.V."/>
            <person name="Hibbett D.S."/>
            <person name="Martin F."/>
            <person name="Nordberg H.P."/>
            <person name="Cantor M.N."/>
            <person name="Hua S.X."/>
        </authorList>
    </citation>
    <scope>NUCLEOTIDE SEQUENCE [LARGE SCALE GENOMIC DNA]</scope>
    <source>
        <strain evidence="3 4">ATCC 200175</strain>
    </source>
</reference>
<dbReference type="Gene3D" id="3.40.50.1240">
    <property type="entry name" value="Phosphoglycerate mutase-like"/>
    <property type="match status" value="1"/>
</dbReference>
<protein>
    <recommendedName>
        <fullName evidence="5">Acid phosphatase</fullName>
    </recommendedName>
</protein>
<dbReference type="Pfam" id="PF00328">
    <property type="entry name" value="His_Phos_2"/>
    <property type="match status" value="1"/>
</dbReference>
<evidence type="ECO:0000256" key="2">
    <source>
        <dbReference type="SAM" id="Phobius"/>
    </source>
</evidence>
<feature type="transmembrane region" description="Helical" evidence="2">
    <location>
        <begin position="45"/>
        <end position="68"/>
    </location>
</feature>
<dbReference type="HOGENOM" id="CLU_020880_2_2_1"/>
<organism evidence="3 4">
    <name type="scientific">Paxillus involutus ATCC 200175</name>
    <dbReference type="NCBI Taxonomy" id="664439"/>
    <lineage>
        <taxon>Eukaryota</taxon>
        <taxon>Fungi</taxon>
        <taxon>Dikarya</taxon>
        <taxon>Basidiomycota</taxon>
        <taxon>Agaricomycotina</taxon>
        <taxon>Agaricomycetes</taxon>
        <taxon>Agaricomycetidae</taxon>
        <taxon>Boletales</taxon>
        <taxon>Paxilineae</taxon>
        <taxon>Paxillaceae</taxon>
        <taxon>Paxillus</taxon>
    </lineage>
</organism>
<name>A0A0C9SXV1_PAXIN</name>
<keyword evidence="1" id="KW-0378">Hydrolase</keyword>
<dbReference type="EMBL" id="KN819750">
    <property type="protein sequence ID" value="KIJ07915.1"/>
    <property type="molecule type" value="Genomic_DNA"/>
</dbReference>
<dbReference type="InterPro" id="IPR033379">
    <property type="entry name" value="Acid_Pase_AS"/>
</dbReference>
<dbReference type="SUPFAM" id="SSF53254">
    <property type="entry name" value="Phosphoglycerate mutase-like"/>
    <property type="match status" value="1"/>
</dbReference>
<gene>
    <name evidence="3" type="ORF">PAXINDRAFT_102759</name>
</gene>
<dbReference type="PANTHER" id="PTHR20963:SF42">
    <property type="entry name" value="PHOSPHOGLYCERATE MUTASE-LIKE PROTEIN"/>
    <property type="match status" value="1"/>
</dbReference>
<evidence type="ECO:0000313" key="3">
    <source>
        <dbReference type="EMBL" id="KIJ07915.1"/>
    </source>
</evidence>
<dbReference type="PANTHER" id="PTHR20963">
    <property type="entry name" value="MULTIPLE INOSITOL POLYPHOSPHATE PHOSPHATASE-RELATED"/>
    <property type="match status" value="1"/>
</dbReference>
<dbReference type="Proteomes" id="UP000053647">
    <property type="component" value="Unassembled WGS sequence"/>
</dbReference>
<dbReference type="AlphaFoldDB" id="A0A0C9SXV1"/>
<reference evidence="4" key="2">
    <citation type="submission" date="2015-01" db="EMBL/GenBank/DDBJ databases">
        <title>Evolutionary Origins and Diversification of the Mycorrhizal Mutualists.</title>
        <authorList>
            <consortium name="DOE Joint Genome Institute"/>
            <consortium name="Mycorrhizal Genomics Consortium"/>
            <person name="Kohler A."/>
            <person name="Kuo A."/>
            <person name="Nagy L.G."/>
            <person name="Floudas D."/>
            <person name="Copeland A."/>
            <person name="Barry K.W."/>
            <person name="Cichocki N."/>
            <person name="Veneault-Fourrey C."/>
            <person name="LaButti K."/>
            <person name="Lindquist E.A."/>
            <person name="Lipzen A."/>
            <person name="Lundell T."/>
            <person name="Morin E."/>
            <person name="Murat C."/>
            <person name="Riley R."/>
            <person name="Ohm R."/>
            <person name="Sun H."/>
            <person name="Tunlid A."/>
            <person name="Henrissat B."/>
            <person name="Grigoriev I.V."/>
            <person name="Hibbett D.S."/>
            <person name="Martin F."/>
        </authorList>
    </citation>
    <scope>NUCLEOTIDE SEQUENCE [LARGE SCALE GENOMIC DNA]</scope>
    <source>
        <strain evidence="4">ATCC 200175</strain>
    </source>
</reference>
<keyword evidence="2" id="KW-0812">Transmembrane</keyword>